<feature type="transmembrane region" description="Helical" evidence="7">
    <location>
        <begin position="204"/>
        <end position="221"/>
    </location>
</feature>
<dbReference type="EMBL" id="JBHSJB010000018">
    <property type="protein sequence ID" value="MFC5056289.1"/>
    <property type="molecule type" value="Genomic_DNA"/>
</dbReference>
<reference evidence="9" key="1">
    <citation type="journal article" date="2019" name="Int. J. Syst. Evol. Microbiol.">
        <title>The Global Catalogue of Microorganisms (GCM) 10K type strain sequencing project: providing services to taxonomists for standard genome sequencing and annotation.</title>
        <authorList>
            <consortium name="The Broad Institute Genomics Platform"/>
            <consortium name="The Broad Institute Genome Sequencing Center for Infectious Disease"/>
            <person name="Wu L."/>
            <person name="Ma J."/>
        </authorList>
    </citation>
    <scope>NUCLEOTIDE SEQUENCE [LARGE SCALE GENOMIC DNA]</scope>
    <source>
        <strain evidence="9">KCTC 12848</strain>
    </source>
</reference>
<evidence type="ECO:0000256" key="4">
    <source>
        <dbReference type="ARBA" id="ARBA00022692"/>
    </source>
</evidence>
<dbReference type="SUPFAM" id="SSF103473">
    <property type="entry name" value="MFS general substrate transporter"/>
    <property type="match status" value="1"/>
</dbReference>
<dbReference type="InterPro" id="IPR050171">
    <property type="entry name" value="MFS_Transporters"/>
</dbReference>
<keyword evidence="9" id="KW-1185">Reference proteome</keyword>
<feature type="transmembrane region" description="Helical" evidence="7">
    <location>
        <begin position="44"/>
        <end position="66"/>
    </location>
</feature>
<keyword evidence="3" id="KW-1003">Cell membrane</keyword>
<name>A0ABV9Y3I6_9PSEU</name>
<evidence type="ECO:0000256" key="1">
    <source>
        <dbReference type="ARBA" id="ARBA00004651"/>
    </source>
</evidence>
<proteinExistence type="predicted"/>
<evidence type="ECO:0000313" key="9">
    <source>
        <dbReference type="Proteomes" id="UP001595833"/>
    </source>
</evidence>
<accession>A0ABV9Y3I6</accession>
<feature type="transmembrane region" description="Helical" evidence="7">
    <location>
        <begin position="12"/>
        <end position="32"/>
    </location>
</feature>
<evidence type="ECO:0000256" key="3">
    <source>
        <dbReference type="ARBA" id="ARBA00022475"/>
    </source>
</evidence>
<dbReference type="RefSeq" id="WP_344040663.1">
    <property type="nucleotide sequence ID" value="NZ_BAAAKE010000024.1"/>
</dbReference>
<dbReference type="InterPro" id="IPR036259">
    <property type="entry name" value="MFS_trans_sf"/>
</dbReference>
<feature type="transmembrane region" description="Helical" evidence="7">
    <location>
        <begin position="294"/>
        <end position="318"/>
    </location>
</feature>
<evidence type="ECO:0000256" key="7">
    <source>
        <dbReference type="SAM" id="Phobius"/>
    </source>
</evidence>
<dbReference type="Gene3D" id="1.20.1250.20">
    <property type="entry name" value="MFS general substrate transporter like domains"/>
    <property type="match status" value="2"/>
</dbReference>
<sequence>MGEVETWLRRLMWARGASAAGDGLWFTIWALYFTRVGGLPPVAVGVAMAAAGAVGLVAAVPLGALADRFDARHVLAATTTARGLAMACYPFAEGTWAFVLVTVVFVAPANGGNAARTALLTGLVADDGERVAVLARQRVAQHVGYAAGAGVGALVLGLDDPAAYSAAITANAASFAVLTVIALRAPTPRRPVGRFASPLRDRPYLAVAGTTAVLSLCWAMLSTGVPLWTSRSLPLSLSGVLVVISSLGVALLQVPATRLAATTSRAARTAAVSGAALAAACVLLALSGDVGRHAGVAVVVVAGLLHLAGELGYVAASWRLSLSLMREESRGAYQGVTEAATATAQMVGPAFFTAGLTAFDAGGWLLAAAVFLAAGSAVPALTRRAERSREPTPA</sequence>
<evidence type="ECO:0000313" key="8">
    <source>
        <dbReference type="EMBL" id="MFC5056289.1"/>
    </source>
</evidence>
<feature type="transmembrane region" description="Helical" evidence="7">
    <location>
        <begin position="87"/>
        <end position="107"/>
    </location>
</feature>
<feature type="transmembrane region" description="Helical" evidence="7">
    <location>
        <begin position="266"/>
        <end position="288"/>
    </location>
</feature>
<comment type="caution">
    <text evidence="8">The sequence shown here is derived from an EMBL/GenBank/DDBJ whole genome shotgun (WGS) entry which is preliminary data.</text>
</comment>
<feature type="transmembrane region" description="Helical" evidence="7">
    <location>
        <begin position="162"/>
        <end position="183"/>
    </location>
</feature>
<dbReference type="InterPro" id="IPR011701">
    <property type="entry name" value="MFS"/>
</dbReference>
<keyword evidence="5 7" id="KW-1133">Transmembrane helix</keyword>
<keyword evidence="2" id="KW-0813">Transport</keyword>
<comment type="subcellular location">
    <subcellularLocation>
        <location evidence="1">Cell membrane</location>
        <topology evidence="1">Multi-pass membrane protein</topology>
    </subcellularLocation>
</comment>
<evidence type="ECO:0000256" key="6">
    <source>
        <dbReference type="ARBA" id="ARBA00023136"/>
    </source>
</evidence>
<evidence type="ECO:0000256" key="2">
    <source>
        <dbReference type="ARBA" id="ARBA00022448"/>
    </source>
</evidence>
<organism evidence="8 9">
    <name type="scientific">Saccharothrix xinjiangensis</name>
    <dbReference type="NCBI Taxonomy" id="204798"/>
    <lineage>
        <taxon>Bacteria</taxon>
        <taxon>Bacillati</taxon>
        <taxon>Actinomycetota</taxon>
        <taxon>Actinomycetes</taxon>
        <taxon>Pseudonocardiales</taxon>
        <taxon>Pseudonocardiaceae</taxon>
        <taxon>Saccharothrix</taxon>
    </lineage>
</organism>
<feature type="transmembrane region" description="Helical" evidence="7">
    <location>
        <begin position="233"/>
        <end position="254"/>
    </location>
</feature>
<protein>
    <submittedName>
        <fullName evidence="8">MFS transporter</fullName>
    </submittedName>
</protein>
<keyword evidence="4 7" id="KW-0812">Transmembrane</keyword>
<dbReference type="Proteomes" id="UP001595833">
    <property type="component" value="Unassembled WGS sequence"/>
</dbReference>
<dbReference type="PANTHER" id="PTHR23517:SF2">
    <property type="entry name" value="MULTIDRUG RESISTANCE PROTEIN MDTH"/>
    <property type="match status" value="1"/>
</dbReference>
<keyword evidence="6 7" id="KW-0472">Membrane</keyword>
<dbReference type="PANTHER" id="PTHR23517">
    <property type="entry name" value="RESISTANCE PROTEIN MDTM, PUTATIVE-RELATED-RELATED"/>
    <property type="match status" value="1"/>
</dbReference>
<gene>
    <name evidence="8" type="ORF">ACFPFM_21330</name>
</gene>
<dbReference type="Pfam" id="PF07690">
    <property type="entry name" value="MFS_1"/>
    <property type="match status" value="1"/>
</dbReference>
<feature type="transmembrane region" description="Helical" evidence="7">
    <location>
        <begin position="364"/>
        <end position="382"/>
    </location>
</feature>
<evidence type="ECO:0000256" key="5">
    <source>
        <dbReference type="ARBA" id="ARBA00022989"/>
    </source>
</evidence>